<accession>A0A061A915</accession>
<organism evidence="1">
    <name type="scientific">Streptomyces iranensis</name>
    <dbReference type="NCBI Taxonomy" id="576784"/>
    <lineage>
        <taxon>Bacteria</taxon>
        <taxon>Bacillati</taxon>
        <taxon>Actinomycetota</taxon>
        <taxon>Actinomycetes</taxon>
        <taxon>Kitasatosporales</taxon>
        <taxon>Streptomycetaceae</taxon>
        <taxon>Streptomyces</taxon>
        <taxon>Streptomyces violaceusniger group</taxon>
    </lineage>
</organism>
<proteinExistence type="predicted"/>
<protein>
    <recommendedName>
        <fullName evidence="4">Nematocidal protein AidA</fullName>
    </recommendedName>
</protein>
<reference evidence="1" key="1">
    <citation type="submission" date="2014-05" db="EMBL/GenBank/DDBJ databases">
        <authorList>
            <person name="Horn Fabian"/>
        </authorList>
    </citation>
    <scope>NUCLEOTIDE SEQUENCE</scope>
</reference>
<gene>
    <name evidence="2" type="ORF">J2Z30_000906</name>
    <name evidence="1" type="ORF">SIRAN8385</name>
</gene>
<name>A0A061A915_9ACTN</name>
<dbReference type="RefSeq" id="WP_044578869.1">
    <property type="nucleotide sequence ID" value="NZ_BAABDR010000055.1"/>
</dbReference>
<dbReference type="Proteomes" id="UP000756710">
    <property type="component" value="Unassembled WGS sequence"/>
</dbReference>
<dbReference type="Pfam" id="PF12306">
    <property type="entry name" value="PixA"/>
    <property type="match status" value="1"/>
</dbReference>
<sequence>MSEIINVLIAFDAYSIAKQYPDASKDYNAPTYVDQSLIYMTTRQDRVVGTSGAELNFRANPRDIVRWRETTLSLNSEYCALLYRYVSADPLISTPQVVIGDGTYPIPKDGATDRPDFDTQDYEDHFWEADVKKIGEVTYHFYFQILDSDQQLVGYFQWDPFITIEKRS</sequence>
<dbReference type="EMBL" id="LK022848">
    <property type="protein sequence ID" value="CDR14530.1"/>
    <property type="molecule type" value="Genomic_DNA"/>
</dbReference>
<reference evidence="2 3" key="2">
    <citation type="submission" date="2021-03" db="EMBL/GenBank/DDBJ databases">
        <title>Genomic Encyclopedia of Type Strains, Phase IV (KMG-IV): sequencing the most valuable type-strain genomes for metagenomic binning, comparative biology and taxonomic classification.</title>
        <authorList>
            <person name="Goeker M."/>
        </authorList>
    </citation>
    <scope>NUCLEOTIDE SEQUENCE [LARGE SCALE GENOMIC DNA]</scope>
    <source>
        <strain evidence="2 3">DSM 41954</strain>
    </source>
</reference>
<evidence type="ECO:0000313" key="3">
    <source>
        <dbReference type="Proteomes" id="UP000756710"/>
    </source>
</evidence>
<dbReference type="InterPro" id="IPR021087">
    <property type="entry name" value="Uncharacterised_PixA/AidA"/>
</dbReference>
<dbReference type="AlphaFoldDB" id="A0A061A915"/>
<keyword evidence="3" id="KW-1185">Reference proteome</keyword>
<evidence type="ECO:0000313" key="2">
    <source>
        <dbReference type="EMBL" id="MBP2059908.1"/>
    </source>
</evidence>
<dbReference type="EMBL" id="JAGGLR010000002">
    <property type="protein sequence ID" value="MBP2059908.1"/>
    <property type="molecule type" value="Genomic_DNA"/>
</dbReference>
<evidence type="ECO:0000313" key="1">
    <source>
        <dbReference type="EMBL" id="CDR14530.1"/>
    </source>
</evidence>
<dbReference type="Gene3D" id="2.60.40.3910">
    <property type="entry name" value="Inclusion body protein"/>
    <property type="match status" value="1"/>
</dbReference>
<dbReference type="InterPro" id="IPR038712">
    <property type="entry name" value="PixA-like_sf"/>
</dbReference>
<evidence type="ECO:0008006" key="4">
    <source>
        <dbReference type="Google" id="ProtNLM"/>
    </source>
</evidence>
<dbReference type="HOGENOM" id="CLU_108026_2_0_11"/>